<dbReference type="InterPro" id="IPR036850">
    <property type="entry name" value="NDK-like_dom_sf"/>
</dbReference>
<dbReference type="EMBL" id="PFQB01000044">
    <property type="protein sequence ID" value="PJA14617.1"/>
    <property type="molecule type" value="Genomic_DNA"/>
</dbReference>
<protein>
    <recommendedName>
        <fullName evidence="2">Nucleoside diphosphate kinase-like domain-containing protein</fullName>
    </recommendedName>
</protein>
<dbReference type="PROSITE" id="PS51374">
    <property type="entry name" value="NDPK_LIKE"/>
    <property type="match status" value="1"/>
</dbReference>
<evidence type="ECO:0000259" key="2">
    <source>
        <dbReference type="Pfam" id="PF00334"/>
    </source>
</evidence>
<evidence type="ECO:0000313" key="4">
    <source>
        <dbReference type="Proteomes" id="UP000228952"/>
    </source>
</evidence>
<accession>A0A2M7W2D2</accession>
<dbReference type="AlphaFoldDB" id="A0A2M7W2D2"/>
<feature type="domain" description="Nucleoside diphosphate kinase-like" evidence="2">
    <location>
        <begin position="22"/>
        <end position="61"/>
    </location>
</feature>
<dbReference type="Proteomes" id="UP000228952">
    <property type="component" value="Unassembled WGS sequence"/>
</dbReference>
<organism evidence="3 4">
    <name type="scientific">Candidatus Dojkabacteria bacterium CG_4_10_14_0_2_um_filter_Dojkabacteria_WS6_41_15</name>
    <dbReference type="NCBI Taxonomy" id="2014249"/>
    <lineage>
        <taxon>Bacteria</taxon>
        <taxon>Candidatus Dojkabacteria</taxon>
    </lineage>
</organism>
<comment type="caution">
    <text evidence="1">Lacks conserved residue(s) required for the propagation of feature annotation.</text>
</comment>
<evidence type="ECO:0000313" key="3">
    <source>
        <dbReference type="EMBL" id="PJA14617.1"/>
    </source>
</evidence>
<sequence>FARPSGVSLHPRADARGITLRNKPIVVLVLKSPSAIRKVKEMVGSTVPSESDMSTIRGMYSS</sequence>
<comment type="similarity">
    <text evidence="1">Belongs to the NDK family.</text>
</comment>
<name>A0A2M7W2D2_9BACT</name>
<dbReference type="Pfam" id="PF00334">
    <property type="entry name" value="NDK"/>
    <property type="match status" value="1"/>
</dbReference>
<proteinExistence type="inferred from homology"/>
<comment type="caution">
    <text evidence="3">The sequence shown here is derived from an EMBL/GenBank/DDBJ whole genome shotgun (WGS) entry which is preliminary data.</text>
</comment>
<reference evidence="4" key="1">
    <citation type="submission" date="2017-09" db="EMBL/GenBank/DDBJ databases">
        <title>Depth-based differentiation of microbial function through sediment-hosted aquifers and enrichment of novel symbionts in the deep terrestrial subsurface.</title>
        <authorList>
            <person name="Probst A.J."/>
            <person name="Ladd B."/>
            <person name="Jarett J.K."/>
            <person name="Geller-Mcgrath D.E."/>
            <person name="Sieber C.M.K."/>
            <person name="Emerson J.B."/>
            <person name="Anantharaman K."/>
            <person name="Thomas B.C."/>
            <person name="Malmstrom R."/>
            <person name="Stieglmeier M."/>
            <person name="Klingl A."/>
            <person name="Woyke T."/>
            <person name="Ryan C.M."/>
            <person name="Banfield J.F."/>
        </authorList>
    </citation>
    <scope>NUCLEOTIDE SEQUENCE [LARGE SCALE GENOMIC DNA]</scope>
</reference>
<feature type="non-terminal residue" evidence="3">
    <location>
        <position position="1"/>
    </location>
</feature>
<dbReference type="Gene3D" id="3.30.70.141">
    <property type="entry name" value="Nucleoside diphosphate kinase-like domain"/>
    <property type="match status" value="1"/>
</dbReference>
<evidence type="ECO:0000256" key="1">
    <source>
        <dbReference type="PROSITE-ProRule" id="PRU00706"/>
    </source>
</evidence>
<gene>
    <name evidence="3" type="ORF">COX64_01820</name>
</gene>
<dbReference type="InterPro" id="IPR034907">
    <property type="entry name" value="NDK-like_dom"/>
</dbReference>
<dbReference type="SUPFAM" id="SSF54919">
    <property type="entry name" value="Nucleoside diphosphate kinase, NDK"/>
    <property type="match status" value="1"/>
</dbReference>